<evidence type="ECO:0000313" key="7">
    <source>
        <dbReference type="Proteomes" id="UP000589620"/>
    </source>
</evidence>
<dbReference type="InterPro" id="IPR006059">
    <property type="entry name" value="SBP"/>
</dbReference>
<evidence type="ECO:0000256" key="5">
    <source>
        <dbReference type="SAM" id="SignalP"/>
    </source>
</evidence>
<dbReference type="GO" id="GO:0030313">
    <property type="term" value="C:cell envelope"/>
    <property type="evidence" value="ECO:0007669"/>
    <property type="project" value="UniProtKB-SubCell"/>
</dbReference>
<name>A0A852T5Q8_9MICO</name>
<dbReference type="Proteomes" id="UP000589620">
    <property type="component" value="Unassembled WGS sequence"/>
</dbReference>
<sequence length="432" mass="45975">MRKFRAGLGIVAAATLLLTACSGAGSNGGSDAIDTSTKPADVTGDVSYAIWDVNQQPAMEALIKDFNKTYPKVKVKLQLTAYGQYFTKLQTQGSSKTLPDVFWMNGPHFQLYASNGLLAKLAPFEKAGVVDASHYPKAMNDIYTLDGEQYGIPKDFDTIAVFYNKDILEKAGVPAPTSSWTWDDYRRIAKEITDKLGAEGIIGSGDNYDTQAMVYPSIFSNGGTVIGADGKSGYDDPKTVQALEFWRSLVADGSMLTPEQNADTSGLQKFLDGKAGMVWSGNWQVSGLLSSVVAKSVRTVELPLAPSGERKTVIHGIGNVLAATSAGKPAAQAFFAYLGGKKAAEIQATMGTANPAYTGTQQAFVESAPDYDLQIFEDAAAKYSVAYPVSKNTSAWNTLEANLLPQAFSGEKPVKDVAADLATQMNAALAKG</sequence>
<dbReference type="PANTHER" id="PTHR43649">
    <property type="entry name" value="ARABINOSE-BINDING PROTEIN-RELATED"/>
    <property type="match status" value="1"/>
</dbReference>
<evidence type="ECO:0000256" key="4">
    <source>
        <dbReference type="ARBA" id="ARBA00022729"/>
    </source>
</evidence>
<accession>A0A852T5Q8</accession>
<dbReference type="PANTHER" id="PTHR43649:SF31">
    <property type="entry name" value="SN-GLYCEROL-3-PHOSPHATE-BINDING PERIPLASMIC PROTEIN UGPB"/>
    <property type="match status" value="1"/>
</dbReference>
<dbReference type="AlphaFoldDB" id="A0A852T5Q8"/>
<evidence type="ECO:0000313" key="6">
    <source>
        <dbReference type="EMBL" id="NYD75820.1"/>
    </source>
</evidence>
<dbReference type="InterPro" id="IPR050490">
    <property type="entry name" value="Bact_solute-bd_prot1"/>
</dbReference>
<dbReference type="EMBL" id="JACCBJ010000001">
    <property type="protein sequence ID" value="NYD75820.1"/>
    <property type="molecule type" value="Genomic_DNA"/>
</dbReference>
<comment type="caution">
    <text evidence="6">The sequence shown here is derived from an EMBL/GenBank/DDBJ whole genome shotgun (WGS) entry which is preliminary data.</text>
</comment>
<organism evidence="6 7">
    <name type="scientific">Leifsonia soli</name>
    <dbReference type="NCBI Taxonomy" id="582665"/>
    <lineage>
        <taxon>Bacteria</taxon>
        <taxon>Bacillati</taxon>
        <taxon>Actinomycetota</taxon>
        <taxon>Actinomycetes</taxon>
        <taxon>Micrococcales</taxon>
        <taxon>Microbacteriaceae</taxon>
        <taxon>Leifsonia</taxon>
    </lineage>
</organism>
<comment type="similarity">
    <text evidence="2">Belongs to the bacterial solute-binding protein 1 family.</text>
</comment>
<evidence type="ECO:0000256" key="3">
    <source>
        <dbReference type="ARBA" id="ARBA00022448"/>
    </source>
</evidence>
<feature type="signal peptide" evidence="5">
    <location>
        <begin position="1"/>
        <end position="24"/>
    </location>
</feature>
<evidence type="ECO:0000256" key="2">
    <source>
        <dbReference type="ARBA" id="ARBA00008520"/>
    </source>
</evidence>
<keyword evidence="6" id="KW-0762">Sugar transport</keyword>
<dbReference type="Gene3D" id="3.40.190.10">
    <property type="entry name" value="Periplasmic binding protein-like II"/>
    <property type="match status" value="1"/>
</dbReference>
<evidence type="ECO:0000256" key="1">
    <source>
        <dbReference type="ARBA" id="ARBA00004196"/>
    </source>
</evidence>
<dbReference type="CDD" id="cd13585">
    <property type="entry name" value="PBP2_TMBP_like"/>
    <property type="match status" value="1"/>
</dbReference>
<keyword evidence="7" id="KW-1185">Reference proteome</keyword>
<gene>
    <name evidence="6" type="ORF">BJ963_003339</name>
</gene>
<dbReference type="SUPFAM" id="SSF53850">
    <property type="entry name" value="Periplasmic binding protein-like II"/>
    <property type="match status" value="1"/>
</dbReference>
<comment type="subcellular location">
    <subcellularLocation>
        <location evidence="1">Cell envelope</location>
    </subcellularLocation>
</comment>
<dbReference type="Pfam" id="PF01547">
    <property type="entry name" value="SBP_bac_1"/>
    <property type="match status" value="1"/>
</dbReference>
<dbReference type="PROSITE" id="PS51257">
    <property type="entry name" value="PROKAR_LIPOPROTEIN"/>
    <property type="match status" value="1"/>
</dbReference>
<keyword evidence="4 5" id="KW-0732">Signal</keyword>
<reference evidence="6 7" key="1">
    <citation type="submission" date="2020-07" db="EMBL/GenBank/DDBJ databases">
        <title>Sequencing the genomes of 1000 actinobacteria strains.</title>
        <authorList>
            <person name="Klenk H.-P."/>
        </authorList>
    </citation>
    <scope>NUCLEOTIDE SEQUENCE [LARGE SCALE GENOMIC DNA]</scope>
    <source>
        <strain evidence="6 7">DSM 23871</strain>
    </source>
</reference>
<dbReference type="RefSeq" id="WP_179457629.1">
    <property type="nucleotide sequence ID" value="NZ_BAAAPX010000001.1"/>
</dbReference>
<keyword evidence="3" id="KW-0813">Transport</keyword>
<protein>
    <submittedName>
        <fullName evidence="6">Multiple sugar transport system substrate-binding protein</fullName>
    </submittedName>
</protein>
<proteinExistence type="inferred from homology"/>
<feature type="chain" id="PRO_5038820167" evidence="5">
    <location>
        <begin position="25"/>
        <end position="432"/>
    </location>
</feature>